<feature type="signal peptide" evidence="2">
    <location>
        <begin position="1"/>
        <end position="17"/>
    </location>
</feature>
<dbReference type="AlphaFoldDB" id="A0AAV2PSQ8"/>
<dbReference type="Proteomes" id="UP001497623">
    <property type="component" value="Unassembled WGS sequence"/>
</dbReference>
<keyword evidence="1" id="KW-0812">Transmembrane</keyword>
<feature type="chain" id="PRO_5043348750" evidence="2">
    <location>
        <begin position="18"/>
        <end position="121"/>
    </location>
</feature>
<evidence type="ECO:0000256" key="2">
    <source>
        <dbReference type="SAM" id="SignalP"/>
    </source>
</evidence>
<reference evidence="3 4" key="1">
    <citation type="submission" date="2024-05" db="EMBL/GenBank/DDBJ databases">
        <authorList>
            <person name="Wallberg A."/>
        </authorList>
    </citation>
    <scope>NUCLEOTIDE SEQUENCE [LARGE SCALE GENOMIC DNA]</scope>
</reference>
<evidence type="ECO:0000313" key="4">
    <source>
        <dbReference type="Proteomes" id="UP001497623"/>
    </source>
</evidence>
<accession>A0AAV2PSQ8</accession>
<name>A0AAV2PSQ8_MEGNR</name>
<feature type="transmembrane region" description="Helical" evidence="1">
    <location>
        <begin position="41"/>
        <end position="69"/>
    </location>
</feature>
<protein>
    <submittedName>
        <fullName evidence="3">Uncharacterized protein</fullName>
    </submittedName>
</protein>
<gene>
    <name evidence="3" type="ORF">MNOR_LOCUS4107</name>
</gene>
<keyword evidence="2" id="KW-0732">Signal</keyword>
<evidence type="ECO:0000256" key="1">
    <source>
        <dbReference type="SAM" id="Phobius"/>
    </source>
</evidence>
<comment type="caution">
    <text evidence="3">The sequence shown here is derived from an EMBL/GenBank/DDBJ whole genome shotgun (WGS) entry which is preliminary data.</text>
</comment>
<keyword evidence="1" id="KW-1133">Transmembrane helix</keyword>
<dbReference type="EMBL" id="CAXKWB010001489">
    <property type="protein sequence ID" value="CAL4064458.1"/>
    <property type="molecule type" value="Genomic_DNA"/>
</dbReference>
<evidence type="ECO:0000313" key="3">
    <source>
        <dbReference type="EMBL" id="CAL4064458.1"/>
    </source>
</evidence>
<keyword evidence="4" id="KW-1185">Reference proteome</keyword>
<organism evidence="3 4">
    <name type="scientific">Meganyctiphanes norvegica</name>
    <name type="common">Northern krill</name>
    <name type="synonym">Thysanopoda norvegica</name>
    <dbReference type="NCBI Taxonomy" id="48144"/>
    <lineage>
        <taxon>Eukaryota</taxon>
        <taxon>Metazoa</taxon>
        <taxon>Ecdysozoa</taxon>
        <taxon>Arthropoda</taxon>
        <taxon>Crustacea</taxon>
        <taxon>Multicrustacea</taxon>
        <taxon>Malacostraca</taxon>
        <taxon>Eumalacostraca</taxon>
        <taxon>Eucarida</taxon>
        <taxon>Euphausiacea</taxon>
        <taxon>Euphausiidae</taxon>
        <taxon>Meganyctiphanes</taxon>
    </lineage>
</organism>
<keyword evidence="1" id="KW-0472">Membrane</keyword>
<proteinExistence type="predicted"/>
<sequence>MAMKTLILAVVFSMAVGQENSVGMDDDERQFTVITTNNGLNLVALNLTSLLFGAAIVIPLLLLAALAVFKIGELVKGKESDDTGYYYEDNSGDSYMNYARRSLKVLSPVLEMLRKGYEKYE</sequence>